<keyword evidence="2" id="KW-1185">Reference proteome</keyword>
<protein>
    <submittedName>
        <fullName evidence="1">Uncharacterized protein</fullName>
    </submittedName>
</protein>
<accession>A0ABT0X5H5</accession>
<evidence type="ECO:0000313" key="1">
    <source>
        <dbReference type="EMBL" id="MCM2577794.1"/>
    </source>
</evidence>
<dbReference type="Proteomes" id="UP001167160">
    <property type="component" value="Unassembled WGS sequence"/>
</dbReference>
<proteinExistence type="predicted"/>
<sequence length="139" mass="14190">MDSRGTERVRVNVFAPGDPESHAAARAAFAAAESAGKDVDARGSVPLGDILMIGSVATHALAYLINTLRKSWNKGVVVDAIGRQLSIRQDPALPRGVVIVRSKSGEVTVRDGAGLADIIGGVLPPRGNENAGTGGPGNA</sequence>
<dbReference type="RefSeq" id="WP_251413138.1">
    <property type="nucleotide sequence ID" value="NZ_JAMQGM010000022.1"/>
</dbReference>
<reference evidence="1" key="1">
    <citation type="journal article" date="2023" name="Int. J. Syst. Evol. Microbiol.">
        <title>Streptomyces meridianus sp. nov. isolated from brackish water of the Tagus estuary in Alcochete, Portugal.</title>
        <authorList>
            <person name="Santos J.D.N."/>
            <person name="Klimek D."/>
            <person name="Calusinska M."/>
            <person name="Lobo Da Cunha A."/>
            <person name="Catita J."/>
            <person name="Goncalves H."/>
            <person name="Gonzalez I."/>
            <person name="Reyes F."/>
            <person name="Lage O.M."/>
        </authorList>
    </citation>
    <scope>NUCLEOTIDE SEQUENCE</scope>
    <source>
        <strain evidence="1">MTZ3.1</strain>
    </source>
</reference>
<comment type="caution">
    <text evidence="1">The sequence shown here is derived from an EMBL/GenBank/DDBJ whole genome shotgun (WGS) entry which is preliminary data.</text>
</comment>
<gene>
    <name evidence="1" type="ORF">M1E25_10570</name>
</gene>
<evidence type="ECO:0000313" key="2">
    <source>
        <dbReference type="Proteomes" id="UP001167160"/>
    </source>
</evidence>
<organism evidence="1 2">
    <name type="scientific">Streptomyces meridianus</name>
    <dbReference type="NCBI Taxonomy" id="2938945"/>
    <lineage>
        <taxon>Bacteria</taxon>
        <taxon>Bacillati</taxon>
        <taxon>Actinomycetota</taxon>
        <taxon>Actinomycetes</taxon>
        <taxon>Kitasatosporales</taxon>
        <taxon>Streptomycetaceae</taxon>
        <taxon>Streptomyces</taxon>
    </lineage>
</organism>
<name>A0ABT0X5H5_9ACTN</name>
<dbReference type="EMBL" id="JAMQGM010000022">
    <property type="protein sequence ID" value="MCM2577794.1"/>
    <property type="molecule type" value="Genomic_DNA"/>
</dbReference>